<dbReference type="OrthoDB" id="9801912at2"/>
<dbReference type="PANTHER" id="PTHR30290:SF79">
    <property type="entry name" value="DIPEPTIDE-BINDING PROTEIN DPPE"/>
    <property type="match status" value="1"/>
</dbReference>
<feature type="region of interest" description="Disordered" evidence="6">
    <location>
        <begin position="27"/>
        <end position="52"/>
    </location>
</feature>
<dbReference type="EMBL" id="APBN01000008">
    <property type="protein sequence ID" value="EMT51364.1"/>
    <property type="molecule type" value="Genomic_DNA"/>
</dbReference>
<comment type="subcellular location">
    <subcellularLocation>
        <location evidence="1">Cell envelope</location>
    </subcellularLocation>
</comment>
<evidence type="ECO:0000259" key="8">
    <source>
        <dbReference type="Pfam" id="PF00496"/>
    </source>
</evidence>
<dbReference type="CDD" id="cd08504">
    <property type="entry name" value="PBP2_OppA"/>
    <property type="match status" value="1"/>
</dbReference>
<evidence type="ECO:0000256" key="7">
    <source>
        <dbReference type="SAM" id="SignalP"/>
    </source>
</evidence>
<dbReference type="FunFam" id="3.10.105.10:FF:000001">
    <property type="entry name" value="Oligopeptide ABC transporter, oligopeptide-binding protein"/>
    <property type="match status" value="1"/>
</dbReference>
<evidence type="ECO:0000313" key="9">
    <source>
        <dbReference type="EMBL" id="EMT51364.1"/>
    </source>
</evidence>
<dbReference type="FunFam" id="3.90.76.10:FF:000001">
    <property type="entry name" value="Oligopeptide ABC transporter substrate-binding protein"/>
    <property type="match status" value="1"/>
</dbReference>
<proteinExistence type="inferred from homology"/>
<organism evidence="9 10">
    <name type="scientific">Brevibacillus borstelensis AK1</name>
    <dbReference type="NCBI Taxonomy" id="1300222"/>
    <lineage>
        <taxon>Bacteria</taxon>
        <taxon>Bacillati</taxon>
        <taxon>Bacillota</taxon>
        <taxon>Bacilli</taxon>
        <taxon>Bacillales</taxon>
        <taxon>Paenibacillaceae</taxon>
        <taxon>Brevibacillus</taxon>
    </lineage>
</organism>
<evidence type="ECO:0000256" key="6">
    <source>
        <dbReference type="SAM" id="MobiDB-lite"/>
    </source>
</evidence>
<dbReference type="GO" id="GO:0015833">
    <property type="term" value="P:peptide transport"/>
    <property type="evidence" value="ECO:0007669"/>
    <property type="project" value="UniProtKB-KW"/>
</dbReference>
<dbReference type="InterPro" id="IPR000914">
    <property type="entry name" value="SBP_5_dom"/>
</dbReference>
<feature type="chain" id="PRO_5004095051" evidence="7">
    <location>
        <begin position="22"/>
        <end position="551"/>
    </location>
</feature>
<dbReference type="RefSeq" id="WP_003389818.1">
    <property type="nucleotide sequence ID" value="NZ_APBN01000008.1"/>
</dbReference>
<evidence type="ECO:0000256" key="1">
    <source>
        <dbReference type="ARBA" id="ARBA00004196"/>
    </source>
</evidence>
<evidence type="ECO:0000256" key="3">
    <source>
        <dbReference type="ARBA" id="ARBA00022448"/>
    </source>
</evidence>
<name>M8D502_9BACL</name>
<dbReference type="PATRIC" id="fig|1300222.3.peg.3659"/>
<accession>M8D502</accession>
<dbReference type="Gene3D" id="3.10.105.10">
    <property type="entry name" value="Dipeptide-binding Protein, Domain 3"/>
    <property type="match status" value="1"/>
</dbReference>
<gene>
    <name evidence="9" type="ORF">I532_17463</name>
</gene>
<dbReference type="PIRSF" id="PIRSF002741">
    <property type="entry name" value="MppA"/>
    <property type="match status" value="1"/>
</dbReference>
<dbReference type="InterPro" id="IPR039424">
    <property type="entry name" value="SBP_5"/>
</dbReference>
<dbReference type="GO" id="GO:1904680">
    <property type="term" value="F:peptide transmembrane transporter activity"/>
    <property type="evidence" value="ECO:0007669"/>
    <property type="project" value="TreeGrafter"/>
</dbReference>
<dbReference type="PROSITE" id="PS51257">
    <property type="entry name" value="PROKAR_LIPOPROTEIN"/>
    <property type="match status" value="1"/>
</dbReference>
<dbReference type="InterPro" id="IPR030678">
    <property type="entry name" value="Peptide/Ni-bd"/>
</dbReference>
<dbReference type="AlphaFoldDB" id="M8D502"/>
<dbReference type="STRING" id="1300222.I532_17463"/>
<dbReference type="SUPFAM" id="SSF53850">
    <property type="entry name" value="Periplasmic binding protein-like II"/>
    <property type="match status" value="1"/>
</dbReference>
<keyword evidence="10" id="KW-1185">Reference proteome</keyword>
<dbReference type="Gene3D" id="3.40.190.10">
    <property type="entry name" value="Periplasmic binding protein-like II"/>
    <property type="match status" value="1"/>
</dbReference>
<keyword evidence="5" id="KW-0571">Peptide transport</keyword>
<evidence type="ECO:0000256" key="5">
    <source>
        <dbReference type="ARBA" id="ARBA00022856"/>
    </source>
</evidence>
<keyword evidence="4 7" id="KW-0732">Signal</keyword>
<dbReference type="PANTHER" id="PTHR30290">
    <property type="entry name" value="PERIPLASMIC BINDING COMPONENT OF ABC TRANSPORTER"/>
    <property type="match status" value="1"/>
</dbReference>
<sequence>MKKQISVLALGLSLVVGAALAGCSAGGGQSASGNKSAPNASQEPAPAAKSGPQVFRANLTSEPSTADPGLAKDATSGAIVRATFDGLTRLDKDSKPMNSIAEDVKISDDRLTYTFTLRDAKWSNGDPVTAHDFEFAWKRVLDPKLAAEYAYQLYYIKNAEKVHTNKLGPDELGVKALDDKTLQVTLENPTPYFLELTAFYTYYPVNKKVVEANPKWAMEAATHVGNGPFKMTAWEHKAKIVLEKNENYWEKDVVKLDKIEFFMIEDDNTALSMFENDELDWAGQPFNGLPTDAIPALKESGQLVVHPKATMYWYKINTTKPPLNNVKIRKALALAVNRQAIVDNVTQVGQVPTMGLLPQSMILKPDGYFKDNDVETAKKLLEEGMKELGVTKLPPITLSYNTSDRHKKIAEAVQDQWKQALGIDVKLLNKEFKVYLQDLHELNYDIGRLGWNADFNDPINYLEMFREKDTGNNDTGWENSRYKELLIQSSSAKDAETRKQMFAEAEQIFMDEMPIIPLFTDVDVWVQKEKVKGVQVDGLGFVDLKWAEISE</sequence>
<feature type="signal peptide" evidence="7">
    <location>
        <begin position="1"/>
        <end position="21"/>
    </location>
</feature>
<evidence type="ECO:0000256" key="4">
    <source>
        <dbReference type="ARBA" id="ARBA00022729"/>
    </source>
</evidence>
<comment type="similarity">
    <text evidence="2">Belongs to the bacterial solute-binding protein 5 family.</text>
</comment>
<dbReference type="GO" id="GO:0030288">
    <property type="term" value="C:outer membrane-bounded periplasmic space"/>
    <property type="evidence" value="ECO:0007669"/>
    <property type="project" value="UniProtKB-ARBA"/>
</dbReference>
<dbReference type="Pfam" id="PF00496">
    <property type="entry name" value="SBP_bac_5"/>
    <property type="match status" value="1"/>
</dbReference>
<dbReference type="Gene3D" id="3.90.76.10">
    <property type="entry name" value="Dipeptide-binding Protein, Domain 1"/>
    <property type="match status" value="1"/>
</dbReference>
<protein>
    <submittedName>
        <fullName evidence="9">Oligopeptide ABC transporter substrate-binding protein</fullName>
    </submittedName>
</protein>
<keyword evidence="3" id="KW-0813">Transport</keyword>
<feature type="domain" description="Solute-binding protein family 5" evidence="8">
    <location>
        <begin position="96"/>
        <end position="472"/>
    </location>
</feature>
<comment type="caution">
    <text evidence="9">The sequence shown here is derived from an EMBL/GenBank/DDBJ whole genome shotgun (WGS) entry which is preliminary data.</text>
</comment>
<evidence type="ECO:0000256" key="2">
    <source>
        <dbReference type="ARBA" id="ARBA00005695"/>
    </source>
</evidence>
<keyword evidence="5" id="KW-0653">Protein transport</keyword>
<evidence type="ECO:0000313" key="10">
    <source>
        <dbReference type="Proteomes" id="UP000012081"/>
    </source>
</evidence>
<reference evidence="9 10" key="1">
    <citation type="submission" date="2013-03" db="EMBL/GenBank/DDBJ databases">
        <title>Assembly of a new bacterial strain Brevibacillus borstelensis AK1.</title>
        <authorList>
            <person name="Rajan I."/>
            <person name="PoliReddy D."/>
            <person name="Sugumar T."/>
            <person name="Rathinam K."/>
            <person name="Alqarawi S."/>
            <person name="Khalil A.B."/>
            <person name="Sivakumar N."/>
        </authorList>
    </citation>
    <scope>NUCLEOTIDE SEQUENCE [LARGE SCALE GENOMIC DNA]</scope>
    <source>
        <strain evidence="9 10">AK1</strain>
    </source>
</reference>
<dbReference type="GO" id="GO:0043190">
    <property type="term" value="C:ATP-binding cassette (ABC) transporter complex"/>
    <property type="evidence" value="ECO:0007669"/>
    <property type="project" value="InterPro"/>
</dbReference>
<dbReference type="Proteomes" id="UP000012081">
    <property type="component" value="Unassembled WGS sequence"/>
</dbReference>